<evidence type="ECO:0000313" key="2">
    <source>
        <dbReference type="EMBL" id="NEX21063.1"/>
    </source>
</evidence>
<dbReference type="Proteomes" id="UP000471640">
    <property type="component" value="Unassembled WGS sequence"/>
</dbReference>
<feature type="compositionally biased region" description="Basic and acidic residues" evidence="1">
    <location>
        <begin position="97"/>
        <end position="109"/>
    </location>
</feature>
<keyword evidence="3" id="KW-1185">Reference proteome</keyword>
<name>A0A6P1DV30_9GAMM</name>
<reference evidence="3" key="1">
    <citation type="journal article" date="2020" name="Microbiol. Resour. Announc.">
        <title>Draft Genome Sequences of Thiorhodococcus mannitoliphagus and Thiorhodococcus minor, Purple Sulfur Photosynthetic Bacteria in the Gammaproteobacterial Family Chromatiaceae.</title>
        <authorList>
            <person name="Aviles F.A."/>
            <person name="Meyer T.E."/>
            <person name="Kyndt J.A."/>
        </authorList>
    </citation>
    <scope>NUCLEOTIDE SEQUENCE [LARGE SCALE GENOMIC DNA]</scope>
    <source>
        <strain evidence="3">DSM 18266</strain>
    </source>
</reference>
<evidence type="ECO:0000256" key="1">
    <source>
        <dbReference type="SAM" id="MobiDB-lite"/>
    </source>
</evidence>
<feature type="region of interest" description="Disordered" evidence="1">
    <location>
        <begin position="72"/>
        <end position="109"/>
    </location>
</feature>
<dbReference type="EMBL" id="JAAIJR010000044">
    <property type="protein sequence ID" value="NEX21063.1"/>
    <property type="molecule type" value="Genomic_DNA"/>
</dbReference>
<dbReference type="RefSeq" id="WP_164654167.1">
    <property type="nucleotide sequence ID" value="NZ_JAAIJR010000044.1"/>
</dbReference>
<accession>A0A6P1DV30</accession>
<dbReference type="AlphaFoldDB" id="A0A6P1DV30"/>
<organism evidence="2 3">
    <name type="scientific">Thiorhodococcus mannitoliphagus</name>
    <dbReference type="NCBI Taxonomy" id="329406"/>
    <lineage>
        <taxon>Bacteria</taxon>
        <taxon>Pseudomonadati</taxon>
        <taxon>Pseudomonadota</taxon>
        <taxon>Gammaproteobacteria</taxon>
        <taxon>Chromatiales</taxon>
        <taxon>Chromatiaceae</taxon>
        <taxon>Thiorhodococcus</taxon>
    </lineage>
</organism>
<evidence type="ECO:0000313" key="3">
    <source>
        <dbReference type="Proteomes" id="UP000471640"/>
    </source>
</evidence>
<sequence length="109" mass="12399">MTQLISDLSDATNQMKQASLVDDWTLVERIQKRRAALLEQLVELAAEAPLSESEAEQLRSVRQLETEVASRAVARRQATGEALKRQQAGRPPKRKSRMQEAYEAPKRKR</sequence>
<evidence type="ECO:0008006" key="4">
    <source>
        <dbReference type="Google" id="ProtNLM"/>
    </source>
</evidence>
<comment type="caution">
    <text evidence="2">The sequence shown here is derived from an EMBL/GenBank/DDBJ whole genome shotgun (WGS) entry which is preliminary data.</text>
</comment>
<protein>
    <recommendedName>
        <fullName evidence="4">Protein FliT</fullName>
    </recommendedName>
</protein>
<proteinExistence type="predicted"/>
<gene>
    <name evidence="2" type="ORF">G3480_12195</name>
</gene>
<reference evidence="2 3" key="2">
    <citation type="submission" date="2020-02" db="EMBL/GenBank/DDBJ databases">
        <title>Genome sequences of Thiorhodococcus mannitoliphagus and Thiorhodococcus minor, purple sulfur photosynthetic bacteria in the gammaproteobacterial family, Chromatiaceae.</title>
        <authorList>
            <person name="Aviles F.A."/>
            <person name="Meyer T.E."/>
            <person name="Kyndt J.A."/>
        </authorList>
    </citation>
    <scope>NUCLEOTIDE SEQUENCE [LARGE SCALE GENOMIC DNA]</scope>
    <source>
        <strain evidence="2 3">DSM 18266</strain>
    </source>
</reference>